<evidence type="ECO:0000313" key="2">
    <source>
        <dbReference type="EMBL" id="PWS34304.1"/>
    </source>
</evidence>
<name>A0A317F589_9PROT</name>
<sequence length="117" mass="12618">MTRQPDWAVRLAALLSAVETRPFDAHRWNCGRFALAAIEAVTGERPAFRVLPDLAASVDSTGFPRMAPLRARMGDVVLAPDPDRLGVVLDAGRVAFVGPRGLLRAPITLCTAAWRIG</sequence>
<dbReference type="AlphaFoldDB" id="A0A317F589"/>
<dbReference type="OrthoDB" id="6586924at2"/>
<proteinExistence type="predicted"/>
<comment type="caution">
    <text evidence="2">The sequence shown here is derived from an EMBL/GenBank/DDBJ whole genome shotgun (WGS) entry which is preliminary data.</text>
</comment>
<dbReference type="EMBL" id="QGNA01000007">
    <property type="protein sequence ID" value="PWS34304.1"/>
    <property type="molecule type" value="Genomic_DNA"/>
</dbReference>
<dbReference type="Proteomes" id="UP000245765">
    <property type="component" value="Unassembled WGS sequence"/>
</dbReference>
<evidence type="ECO:0000259" key="1">
    <source>
        <dbReference type="Pfam" id="PF22262"/>
    </source>
</evidence>
<organism evidence="2 3">
    <name type="scientific">Falsiroseomonas bella</name>
    <dbReference type="NCBI Taxonomy" id="2184016"/>
    <lineage>
        <taxon>Bacteria</taxon>
        <taxon>Pseudomonadati</taxon>
        <taxon>Pseudomonadota</taxon>
        <taxon>Alphaproteobacteria</taxon>
        <taxon>Acetobacterales</taxon>
        <taxon>Roseomonadaceae</taxon>
        <taxon>Falsiroseomonas</taxon>
    </lineage>
</organism>
<keyword evidence="3" id="KW-1185">Reference proteome</keyword>
<evidence type="ECO:0000313" key="3">
    <source>
        <dbReference type="Proteomes" id="UP000245765"/>
    </source>
</evidence>
<dbReference type="Pfam" id="PF22262">
    <property type="entry name" value="DUF6950"/>
    <property type="match status" value="2"/>
</dbReference>
<reference evidence="3" key="1">
    <citation type="submission" date="2018-05" db="EMBL/GenBank/DDBJ databases">
        <authorList>
            <person name="Du Z."/>
            <person name="Wang X."/>
        </authorList>
    </citation>
    <scope>NUCLEOTIDE SEQUENCE [LARGE SCALE GENOMIC DNA]</scope>
    <source>
        <strain evidence="3">CQN31</strain>
    </source>
</reference>
<feature type="domain" description="DUF6950" evidence="1">
    <location>
        <begin position="53"/>
        <end position="116"/>
    </location>
</feature>
<gene>
    <name evidence="2" type="ORF">DFH01_25090</name>
</gene>
<dbReference type="RefSeq" id="WP_109873276.1">
    <property type="nucleotide sequence ID" value="NZ_QGNA01000007.1"/>
</dbReference>
<feature type="domain" description="DUF6950" evidence="1">
    <location>
        <begin position="2"/>
        <end position="48"/>
    </location>
</feature>
<protein>
    <recommendedName>
        <fullName evidence="1">DUF6950 domain-containing protein</fullName>
    </recommendedName>
</protein>
<accession>A0A317F589</accession>
<dbReference type="InterPro" id="IPR053802">
    <property type="entry name" value="DUF6950"/>
</dbReference>